<dbReference type="EC" id="2.7.11.1" evidence="1"/>
<dbReference type="PROSITE" id="PS00109">
    <property type="entry name" value="PROTEIN_KINASE_TYR"/>
    <property type="match status" value="1"/>
</dbReference>
<proteinExistence type="predicted"/>
<evidence type="ECO:0000313" key="12">
    <source>
        <dbReference type="Proteomes" id="UP001596072"/>
    </source>
</evidence>
<keyword evidence="9" id="KW-0472">Membrane</keyword>
<feature type="binding site" evidence="7">
    <location>
        <position position="40"/>
    </location>
    <ligand>
        <name>ATP</name>
        <dbReference type="ChEBI" id="CHEBI:30616"/>
    </ligand>
</feature>
<dbReference type="PROSITE" id="PS50011">
    <property type="entry name" value="PROTEIN_KINASE_DOM"/>
    <property type="match status" value="1"/>
</dbReference>
<accession>A0ABW0Z9P9</accession>
<dbReference type="InterPro" id="IPR011009">
    <property type="entry name" value="Kinase-like_dom_sf"/>
</dbReference>
<keyword evidence="12" id="KW-1185">Reference proteome</keyword>
<dbReference type="Pfam" id="PF00069">
    <property type="entry name" value="Pkinase"/>
    <property type="match status" value="1"/>
</dbReference>
<reference evidence="12" key="1">
    <citation type="journal article" date="2019" name="Int. J. Syst. Evol. Microbiol.">
        <title>The Global Catalogue of Microorganisms (GCM) 10K type strain sequencing project: providing services to taxonomists for standard genome sequencing and annotation.</title>
        <authorList>
            <consortium name="The Broad Institute Genomics Platform"/>
            <consortium name="The Broad Institute Genome Sequencing Center for Infectious Disease"/>
            <person name="Wu L."/>
            <person name="Ma J."/>
        </authorList>
    </citation>
    <scope>NUCLEOTIDE SEQUENCE [LARGE SCALE GENOMIC DNA]</scope>
    <source>
        <strain evidence="12">YIM 94188</strain>
    </source>
</reference>
<dbReference type="Proteomes" id="UP001596072">
    <property type="component" value="Unassembled WGS sequence"/>
</dbReference>
<evidence type="ECO:0000256" key="5">
    <source>
        <dbReference type="ARBA" id="ARBA00022777"/>
    </source>
</evidence>
<feature type="region of interest" description="Disordered" evidence="8">
    <location>
        <begin position="515"/>
        <end position="537"/>
    </location>
</feature>
<keyword evidence="5 11" id="KW-0418">Kinase</keyword>
<organism evidence="11 12">
    <name type="scientific">Nocardioides vastitatis</name>
    <dbReference type="NCBI Taxonomy" id="2568655"/>
    <lineage>
        <taxon>Bacteria</taxon>
        <taxon>Bacillati</taxon>
        <taxon>Actinomycetota</taxon>
        <taxon>Actinomycetes</taxon>
        <taxon>Propionibacteriales</taxon>
        <taxon>Nocardioidaceae</taxon>
        <taxon>Nocardioides</taxon>
    </lineage>
</organism>
<dbReference type="InterPro" id="IPR008266">
    <property type="entry name" value="Tyr_kinase_AS"/>
</dbReference>
<feature type="region of interest" description="Disordered" evidence="8">
    <location>
        <begin position="316"/>
        <end position="345"/>
    </location>
</feature>
<evidence type="ECO:0000313" key="11">
    <source>
        <dbReference type="EMBL" id="MFC5727709.1"/>
    </source>
</evidence>
<dbReference type="Gene3D" id="3.30.200.20">
    <property type="entry name" value="Phosphorylase Kinase, domain 1"/>
    <property type="match status" value="1"/>
</dbReference>
<evidence type="ECO:0000256" key="4">
    <source>
        <dbReference type="ARBA" id="ARBA00022741"/>
    </source>
</evidence>
<evidence type="ECO:0000256" key="9">
    <source>
        <dbReference type="SAM" id="Phobius"/>
    </source>
</evidence>
<protein>
    <recommendedName>
        <fullName evidence="1">non-specific serine/threonine protein kinase</fullName>
        <ecNumber evidence="1">2.7.11.1</ecNumber>
    </recommendedName>
</protein>
<feature type="transmembrane region" description="Helical" evidence="9">
    <location>
        <begin position="294"/>
        <end position="316"/>
    </location>
</feature>
<dbReference type="RefSeq" id="WP_136431497.1">
    <property type="nucleotide sequence ID" value="NZ_JBHSNS010000001.1"/>
</dbReference>
<dbReference type="PROSITE" id="PS00107">
    <property type="entry name" value="PROTEIN_KINASE_ATP"/>
    <property type="match status" value="1"/>
</dbReference>
<evidence type="ECO:0000256" key="3">
    <source>
        <dbReference type="ARBA" id="ARBA00022679"/>
    </source>
</evidence>
<dbReference type="EMBL" id="JBHSNS010000001">
    <property type="protein sequence ID" value="MFC5727709.1"/>
    <property type="molecule type" value="Genomic_DNA"/>
</dbReference>
<dbReference type="Gene3D" id="1.10.510.10">
    <property type="entry name" value="Transferase(Phosphotransferase) domain 1"/>
    <property type="match status" value="1"/>
</dbReference>
<comment type="caution">
    <text evidence="11">The sequence shown here is derived from an EMBL/GenBank/DDBJ whole genome shotgun (WGS) entry which is preliminary data.</text>
</comment>
<keyword evidence="2" id="KW-0723">Serine/threonine-protein kinase</keyword>
<keyword evidence="9" id="KW-0812">Transmembrane</keyword>
<dbReference type="CDD" id="cd14014">
    <property type="entry name" value="STKc_PknB_like"/>
    <property type="match status" value="1"/>
</dbReference>
<keyword evidence="6 7" id="KW-0067">ATP-binding</keyword>
<name>A0ABW0Z9P9_9ACTN</name>
<evidence type="ECO:0000256" key="6">
    <source>
        <dbReference type="ARBA" id="ARBA00022840"/>
    </source>
</evidence>
<feature type="compositionally biased region" description="Acidic residues" evidence="8">
    <location>
        <begin position="331"/>
        <end position="345"/>
    </location>
</feature>
<evidence type="ECO:0000259" key="10">
    <source>
        <dbReference type="PROSITE" id="PS50011"/>
    </source>
</evidence>
<keyword evidence="4 7" id="KW-0547">Nucleotide-binding</keyword>
<evidence type="ECO:0000256" key="2">
    <source>
        <dbReference type="ARBA" id="ARBA00022527"/>
    </source>
</evidence>
<feature type="domain" description="Protein kinase" evidence="10">
    <location>
        <begin position="11"/>
        <end position="236"/>
    </location>
</feature>
<dbReference type="PANTHER" id="PTHR43289:SF6">
    <property type="entry name" value="SERINE_THREONINE-PROTEIN KINASE NEKL-3"/>
    <property type="match status" value="1"/>
</dbReference>
<dbReference type="GO" id="GO:0004674">
    <property type="term" value="F:protein serine/threonine kinase activity"/>
    <property type="evidence" value="ECO:0007669"/>
    <property type="project" value="UniProtKB-EC"/>
</dbReference>
<evidence type="ECO:0000256" key="8">
    <source>
        <dbReference type="SAM" id="MobiDB-lite"/>
    </source>
</evidence>
<keyword evidence="9" id="KW-1133">Transmembrane helix</keyword>
<gene>
    <name evidence="11" type="ORF">ACFPQB_02175</name>
</gene>
<sequence>MSDMGLVVGGYQLVGRVGSGSTAAVWKAMDPGLGRAVALKQVPAAAVELLRAEAARLAQLDDPHVVQVYGFVEEAGAAYLVEEWIDGATLSEVLAAGGRLSVPQALGVVRGSLLGLAHAHSRGVVHGDVSTGNILVDVEGTSRLIDFGIGGSTPAYRSPEAVSGPLSPASDVYAAAAVLVHLLTGQRAPAAAPDLGKVDPGIRSVLSTALAADPASRYSDAAAFLTALEEAAEETYGAAWWTSAGVGALVAPAVATLMSVGGGSLAGGAAVGGAGAGSAVGAAATGRRVPWKMLVGAGIAAVVVVAGAVTAVALAGGDDSSEERRSGGAEPTDDGEQEEDEEVDPVVDTVPSGKFTFRQVVTKSDDPTWAKVGDRVQGIWTITPDCPSASDCGGAIKNATGGSFPLTWDGTALTQAVEVGTVKAECIDNVTGERTGPVTLRAKLVPNPVVYTASGPVDPDTGFASSYVGTYTYTERIVSYENLLGGPSRPRDCPFRSNGQIKHTATYKITITSGADPKVAKAERRRLAREKRQEGKR</sequence>
<keyword evidence="3 11" id="KW-0808">Transferase</keyword>
<dbReference type="InterPro" id="IPR000719">
    <property type="entry name" value="Prot_kinase_dom"/>
</dbReference>
<evidence type="ECO:0000256" key="1">
    <source>
        <dbReference type="ARBA" id="ARBA00012513"/>
    </source>
</evidence>
<dbReference type="InterPro" id="IPR017441">
    <property type="entry name" value="Protein_kinase_ATP_BS"/>
</dbReference>
<dbReference type="SUPFAM" id="SSF56112">
    <property type="entry name" value="Protein kinase-like (PK-like)"/>
    <property type="match status" value="1"/>
</dbReference>
<dbReference type="PANTHER" id="PTHR43289">
    <property type="entry name" value="MITOGEN-ACTIVATED PROTEIN KINASE KINASE KINASE 20-RELATED"/>
    <property type="match status" value="1"/>
</dbReference>
<evidence type="ECO:0000256" key="7">
    <source>
        <dbReference type="PROSITE-ProRule" id="PRU10141"/>
    </source>
</evidence>